<proteinExistence type="predicted"/>
<dbReference type="AlphaFoldDB" id="X0VCB0"/>
<evidence type="ECO:0000256" key="1">
    <source>
        <dbReference type="SAM" id="MobiDB-lite"/>
    </source>
</evidence>
<organism evidence="2">
    <name type="scientific">marine sediment metagenome</name>
    <dbReference type="NCBI Taxonomy" id="412755"/>
    <lineage>
        <taxon>unclassified sequences</taxon>
        <taxon>metagenomes</taxon>
        <taxon>ecological metagenomes</taxon>
    </lineage>
</organism>
<evidence type="ECO:0000313" key="2">
    <source>
        <dbReference type="EMBL" id="GAG10123.1"/>
    </source>
</evidence>
<comment type="caution">
    <text evidence="2">The sequence shown here is derived from an EMBL/GenBank/DDBJ whole genome shotgun (WGS) entry which is preliminary data.</text>
</comment>
<feature type="compositionally biased region" description="Basic and acidic residues" evidence="1">
    <location>
        <begin position="57"/>
        <end position="67"/>
    </location>
</feature>
<accession>X0VCB0</accession>
<dbReference type="EMBL" id="BARS01029921">
    <property type="protein sequence ID" value="GAG10123.1"/>
    <property type="molecule type" value="Genomic_DNA"/>
</dbReference>
<sequence length="67" mass="7171">TNEEIRRKAGLGNGKSRLMSKSKVVGRLFGESLTSLDAPPRGAGRRDNGGKPVCGDRAVRGFERGED</sequence>
<feature type="non-terminal residue" evidence="2">
    <location>
        <position position="1"/>
    </location>
</feature>
<protein>
    <submittedName>
        <fullName evidence="2">Uncharacterized protein</fullName>
    </submittedName>
</protein>
<feature type="region of interest" description="Disordered" evidence="1">
    <location>
        <begin position="33"/>
        <end position="67"/>
    </location>
</feature>
<gene>
    <name evidence="2" type="ORF">S01H1_46713</name>
</gene>
<name>X0VCB0_9ZZZZ</name>
<reference evidence="2" key="1">
    <citation type="journal article" date="2014" name="Front. Microbiol.">
        <title>High frequency of phylogenetically diverse reductive dehalogenase-homologous genes in deep subseafloor sedimentary metagenomes.</title>
        <authorList>
            <person name="Kawai M."/>
            <person name="Futagami T."/>
            <person name="Toyoda A."/>
            <person name="Takaki Y."/>
            <person name="Nishi S."/>
            <person name="Hori S."/>
            <person name="Arai W."/>
            <person name="Tsubouchi T."/>
            <person name="Morono Y."/>
            <person name="Uchiyama I."/>
            <person name="Ito T."/>
            <person name="Fujiyama A."/>
            <person name="Inagaki F."/>
            <person name="Takami H."/>
        </authorList>
    </citation>
    <scope>NUCLEOTIDE SEQUENCE</scope>
    <source>
        <strain evidence="2">Expedition CK06-06</strain>
    </source>
</reference>